<evidence type="ECO:0000256" key="2">
    <source>
        <dbReference type="ARBA" id="ARBA00022692"/>
    </source>
</evidence>
<accession>A0ABM1A7W4</accession>
<name>A0ABM1A7W4_APLCA</name>
<reference evidence="9" key="1">
    <citation type="submission" date="2025-08" db="UniProtKB">
        <authorList>
            <consortium name="RefSeq"/>
        </authorList>
    </citation>
    <scope>IDENTIFICATION</scope>
</reference>
<evidence type="ECO:0000256" key="7">
    <source>
        <dbReference type="SAM" id="SignalP"/>
    </source>
</evidence>
<evidence type="ECO:0000313" key="8">
    <source>
        <dbReference type="Proteomes" id="UP000694888"/>
    </source>
</evidence>
<evidence type="ECO:0000256" key="1">
    <source>
        <dbReference type="ARBA" id="ARBA00004141"/>
    </source>
</evidence>
<dbReference type="Proteomes" id="UP000694888">
    <property type="component" value="Unplaced"/>
</dbReference>
<keyword evidence="8" id="KW-1185">Reference proteome</keyword>
<proteinExistence type="predicted"/>
<feature type="region of interest" description="Disordered" evidence="5">
    <location>
        <begin position="223"/>
        <end position="255"/>
    </location>
</feature>
<dbReference type="InterPro" id="IPR008952">
    <property type="entry name" value="Tetraspanin_EC2_sf"/>
</dbReference>
<dbReference type="RefSeq" id="XP_012942539.1">
    <property type="nucleotide sequence ID" value="XM_013087085.2"/>
</dbReference>
<evidence type="ECO:0000256" key="6">
    <source>
        <dbReference type="SAM" id="Phobius"/>
    </source>
</evidence>
<feature type="signal peptide" evidence="7">
    <location>
        <begin position="1"/>
        <end position="16"/>
    </location>
</feature>
<keyword evidence="2 6" id="KW-0812">Transmembrane</keyword>
<keyword evidence="3 6" id="KW-1133">Transmembrane helix</keyword>
<evidence type="ECO:0000313" key="9">
    <source>
        <dbReference type="RefSeq" id="XP_012942539.1"/>
    </source>
</evidence>
<dbReference type="GeneID" id="106012879"/>
<sequence length="255" mass="29426">MLGCLLFAQTVVTICAYIDRTPFDSTVKEMLKESLLEWTGIDGEDGNSLGWNAIMSYFRCCGVDNFSDAAASPVWAKTIDFVDQSANLVTPFICCTVKSDAPNCATSTGNAYLTQTYFNRGCYQPMWDYITSHTGLIITVVFLIFLFEFLCLFFAVWNICGWKSKEGTSQVNAAYHTDDYHNADYRNDPYRNAGPRSSDFRNTDYRTKDHRIDDYRKADYRSADNRHDNYRNGDYRTEDYRNADYRQKDHGRYPN</sequence>
<dbReference type="Pfam" id="PF00335">
    <property type="entry name" value="Tetraspanin"/>
    <property type="match status" value="1"/>
</dbReference>
<comment type="subcellular location">
    <subcellularLocation>
        <location evidence="1">Membrane</location>
        <topology evidence="1">Multi-pass membrane protein</topology>
    </subcellularLocation>
</comment>
<evidence type="ECO:0000256" key="5">
    <source>
        <dbReference type="SAM" id="MobiDB-lite"/>
    </source>
</evidence>
<feature type="transmembrane region" description="Helical" evidence="6">
    <location>
        <begin position="136"/>
        <end position="160"/>
    </location>
</feature>
<gene>
    <name evidence="9" type="primary">LOC106012879</name>
</gene>
<dbReference type="Gene3D" id="1.10.1450.10">
    <property type="entry name" value="Tetraspanin"/>
    <property type="match status" value="1"/>
</dbReference>
<feature type="chain" id="PRO_5046649297" evidence="7">
    <location>
        <begin position="17"/>
        <end position="255"/>
    </location>
</feature>
<evidence type="ECO:0000256" key="3">
    <source>
        <dbReference type="ARBA" id="ARBA00022989"/>
    </source>
</evidence>
<dbReference type="InterPro" id="IPR018499">
    <property type="entry name" value="Tetraspanin/Peripherin"/>
</dbReference>
<dbReference type="SUPFAM" id="SSF48652">
    <property type="entry name" value="Tetraspanin"/>
    <property type="match status" value="1"/>
</dbReference>
<keyword evidence="4 6" id="KW-0472">Membrane</keyword>
<keyword evidence="7" id="KW-0732">Signal</keyword>
<protein>
    <submittedName>
        <fullName evidence="9">Uncharacterized protein LOC106012879</fullName>
    </submittedName>
</protein>
<evidence type="ECO:0000256" key="4">
    <source>
        <dbReference type="ARBA" id="ARBA00023136"/>
    </source>
</evidence>
<organism evidence="8 9">
    <name type="scientific">Aplysia californica</name>
    <name type="common">California sea hare</name>
    <dbReference type="NCBI Taxonomy" id="6500"/>
    <lineage>
        <taxon>Eukaryota</taxon>
        <taxon>Metazoa</taxon>
        <taxon>Spiralia</taxon>
        <taxon>Lophotrochozoa</taxon>
        <taxon>Mollusca</taxon>
        <taxon>Gastropoda</taxon>
        <taxon>Heterobranchia</taxon>
        <taxon>Euthyneura</taxon>
        <taxon>Tectipleura</taxon>
        <taxon>Aplysiida</taxon>
        <taxon>Aplysioidea</taxon>
        <taxon>Aplysiidae</taxon>
        <taxon>Aplysia</taxon>
    </lineage>
</organism>